<sequence>MKTKIPAFLFCVFCITTLHAQQAPYWRHALGGAVIGAPAAQVESVAAVCDGGNVQAYSREGRELWNFNAQGRLTPFITRSREGTSYICRTNGLLIALNRVGQELWRVNLGAPITSPVQVGFDGRIFVPTASRIACYTASGFPLWSKPLTQPLGLPLQLDKQGGLLAIQNDGELLVLNAFGKALSRRLSETPALFIALDTPAAESLAPEATEAAAEAFKAAVAEAAKTAEEAAKAAAVAREAAEKAAAAAKAAPDNQAAQNTAAQARGAAEAAARLAGEKATAAADIASKFPPVFTGAETTLLVVYKTGKAETIRWTRSEQSFALAFPALAAAPLAVASRGDKLGMALANGKVSLYSVGEKRSLWSGDSHIANSDTPAESSLIYDERGLYALSKSGATGYFEDGKQHWLQRIQDAKSPPAFSDEGILYSGGNDWVLYAYHLEDTIKTQRQSIYGPAPEGSYGTGNPRPSPWAEDFNRYEEREIRDRLERISTAAREGRLGENERSYAAYLMEIAGSIADAPMNQSPLHPLIHVNYRVEAARLLAYMGSRETIPFLAGLCRSDPDPLVKAAAAEAIGYIGVDPDGIALAAFRSMIFPLIPNRDERVLAAVAAATGSLCRFSGPPLSEAGIRLLSAVADIGPAFAQAVARKELQSLR</sequence>
<dbReference type="Proteomes" id="UP000009223">
    <property type="component" value="Chromosome"/>
</dbReference>
<dbReference type="AlphaFoldDB" id="F5YGH8"/>
<dbReference type="EMBL" id="CP001843">
    <property type="protein sequence ID" value="AEF84283.1"/>
    <property type="molecule type" value="Genomic_DNA"/>
</dbReference>
<dbReference type="Gene3D" id="2.130.10.10">
    <property type="entry name" value="YVTN repeat-like/Quinoprotein amine dehydrogenase"/>
    <property type="match status" value="1"/>
</dbReference>
<dbReference type="InterPro" id="IPR016024">
    <property type="entry name" value="ARM-type_fold"/>
</dbReference>
<dbReference type="KEGG" id="tpi:TREPR_2610"/>
<dbReference type="STRING" id="545694.TREPR_2610"/>
<dbReference type="InterPro" id="IPR011989">
    <property type="entry name" value="ARM-like"/>
</dbReference>
<dbReference type="Gene3D" id="1.25.10.10">
    <property type="entry name" value="Leucine-rich Repeat Variant"/>
    <property type="match status" value="1"/>
</dbReference>
<protein>
    <recommendedName>
        <fullName evidence="2">Pyrrolo-quinoline quinone repeat domain-containing protein</fullName>
    </recommendedName>
</protein>
<organism evidence="3 4">
    <name type="scientific">Treponema primitia (strain ATCC BAA-887 / DSM 12427 / ZAS-2)</name>
    <dbReference type="NCBI Taxonomy" id="545694"/>
    <lineage>
        <taxon>Bacteria</taxon>
        <taxon>Pseudomonadati</taxon>
        <taxon>Spirochaetota</taxon>
        <taxon>Spirochaetia</taxon>
        <taxon>Spirochaetales</taxon>
        <taxon>Treponemataceae</taxon>
        <taxon>Treponema</taxon>
    </lineage>
</organism>
<dbReference type="RefSeq" id="WP_015707612.1">
    <property type="nucleotide sequence ID" value="NC_015578.1"/>
</dbReference>
<feature type="domain" description="Pyrrolo-quinoline quinone repeat" evidence="2">
    <location>
        <begin position="91"/>
        <end position="338"/>
    </location>
</feature>
<dbReference type="InterPro" id="IPR011047">
    <property type="entry name" value="Quinoprotein_ADH-like_sf"/>
</dbReference>
<evidence type="ECO:0000313" key="3">
    <source>
        <dbReference type="EMBL" id="AEF84283.1"/>
    </source>
</evidence>
<evidence type="ECO:0000313" key="4">
    <source>
        <dbReference type="Proteomes" id="UP000009223"/>
    </source>
</evidence>
<dbReference type="InterPro" id="IPR002372">
    <property type="entry name" value="PQQ_rpt_dom"/>
</dbReference>
<keyword evidence="1" id="KW-0732">Signal</keyword>
<gene>
    <name evidence="3" type="ordered locus">TREPR_2610</name>
</gene>
<keyword evidence="4" id="KW-1185">Reference proteome</keyword>
<dbReference type="SUPFAM" id="SSF50998">
    <property type="entry name" value="Quinoprotein alcohol dehydrogenase-like"/>
    <property type="match status" value="1"/>
</dbReference>
<evidence type="ECO:0000259" key="2">
    <source>
        <dbReference type="Pfam" id="PF13360"/>
    </source>
</evidence>
<dbReference type="Pfam" id="PF13646">
    <property type="entry name" value="HEAT_2"/>
    <property type="match status" value="1"/>
</dbReference>
<dbReference type="SMART" id="SM00564">
    <property type="entry name" value="PQQ"/>
    <property type="match status" value="3"/>
</dbReference>
<feature type="signal peptide" evidence="1">
    <location>
        <begin position="1"/>
        <end position="20"/>
    </location>
</feature>
<name>F5YGH8_TREPZ</name>
<dbReference type="HOGENOM" id="CLU_468451_0_0_12"/>
<feature type="chain" id="PRO_5003329665" description="Pyrrolo-quinoline quinone repeat domain-containing protein" evidence="1">
    <location>
        <begin position="21"/>
        <end position="654"/>
    </location>
</feature>
<proteinExistence type="predicted"/>
<reference evidence="4" key="1">
    <citation type="submission" date="2009-12" db="EMBL/GenBank/DDBJ databases">
        <title>Complete sequence of Treponema primitia strain ZAS-2.</title>
        <authorList>
            <person name="Tetu S.G."/>
            <person name="Matson E."/>
            <person name="Ren Q."/>
            <person name="Seshadri R."/>
            <person name="Elbourne L."/>
            <person name="Hassan K.A."/>
            <person name="Durkin A."/>
            <person name="Radune D."/>
            <person name="Mohamoud Y."/>
            <person name="Shay R."/>
            <person name="Jin S."/>
            <person name="Zhang X."/>
            <person name="Lucey K."/>
            <person name="Ballor N.R."/>
            <person name="Ottesen E."/>
            <person name="Rosenthal R."/>
            <person name="Allen A."/>
            <person name="Leadbetter J.R."/>
            <person name="Paulsen I.T."/>
        </authorList>
    </citation>
    <scope>NUCLEOTIDE SEQUENCE [LARGE SCALE GENOMIC DNA]</scope>
    <source>
        <strain evidence="4">ATCC BAA-887 / DSM 12427 / ZAS-2</strain>
    </source>
</reference>
<evidence type="ECO:0000256" key="1">
    <source>
        <dbReference type="SAM" id="SignalP"/>
    </source>
</evidence>
<dbReference type="SUPFAM" id="SSF48371">
    <property type="entry name" value="ARM repeat"/>
    <property type="match status" value="1"/>
</dbReference>
<accession>F5YGH8</accession>
<dbReference type="InterPro" id="IPR018391">
    <property type="entry name" value="PQQ_b-propeller_rpt"/>
</dbReference>
<dbReference type="Pfam" id="PF13360">
    <property type="entry name" value="PQQ_2"/>
    <property type="match status" value="1"/>
</dbReference>
<dbReference type="eggNOG" id="COG1520">
    <property type="taxonomic scope" value="Bacteria"/>
</dbReference>
<dbReference type="InterPro" id="IPR015943">
    <property type="entry name" value="WD40/YVTN_repeat-like_dom_sf"/>
</dbReference>
<reference evidence="3 4" key="2">
    <citation type="journal article" date="2011" name="ISME J.">
        <title>RNA-seq reveals cooperative metabolic interactions between two termite-gut spirochete species in co-culture.</title>
        <authorList>
            <person name="Rosenthal A.Z."/>
            <person name="Matson E.G."/>
            <person name="Eldar A."/>
            <person name="Leadbetter J.R."/>
        </authorList>
    </citation>
    <scope>NUCLEOTIDE SEQUENCE [LARGE SCALE GENOMIC DNA]</scope>
    <source>
        <strain evidence="4">ATCC BAA-887 / DSM 12427 / ZAS-2</strain>
    </source>
</reference>